<feature type="region of interest" description="Disordered" evidence="1">
    <location>
        <begin position="38"/>
        <end position="60"/>
    </location>
</feature>
<dbReference type="AlphaFoldDB" id="A0ABD0JI90"/>
<sequence>MTMMESGVEVPLSPATEGTPCTSQGILGKLVRKLSLKRKSSRGSLRRKNSNSNANASPLDDFNLDGFLSEVGKNITRLDSHTFFNVEVSGSGGNGLHPEAADMSSH</sequence>
<evidence type="ECO:0000313" key="3">
    <source>
        <dbReference type="Proteomes" id="UP001519460"/>
    </source>
</evidence>
<reference evidence="2 3" key="1">
    <citation type="journal article" date="2023" name="Sci. Data">
        <title>Genome assembly of the Korean intertidal mud-creeper Batillaria attramentaria.</title>
        <authorList>
            <person name="Patra A.K."/>
            <person name="Ho P.T."/>
            <person name="Jun S."/>
            <person name="Lee S.J."/>
            <person name="Kim Y."/>
            <person name="Won Y.J."/>
        </authorList>
    </citation>
    <scope>NUCLEOTIDE SEQUENCE [LARGE SCALE GENOMIC DNA]</scope>
    <source>
        <strain evidence="2">Wonlab-2016</strain>
    </source>
</reference>
<accession>A0ABD0JI90</accession>
<comment type="caution">
    <text evidence="2">The sequence shown here is derived from an EMBL/GenBank/DDBJ whole genome shotgun (WGS) entry which is preliminary data.</text>
</comment>
<feature type="region of interest" description="Disordered" evidence="1">
    <location>
        <begin position="1"/>
        <end position="23"/>
    </location>
</feature>
<dbReference type="EMBL" id="JACVVK020000437">
    <property type="protein sequence ID" value="KAK7474438.1"/>
    <property type="molecule type" value="Genomic_DNA"/>
</dbReference>
<dbReference type="Proteomes" id="UP001519460">
    <property type="component" value="Unassembled WGS sequence"/>
</dbReference>
<proteinExistence type="predicted"/>
<feature type="compositionally biased region" description="Basic residues" evidence="1">
    <location>
        <begin position="38"/>
        <end position="49"/>
    </location>
</feature>
<organism evidence="2 3">
    <name type="scientific">Batillaria attramentaria</name>
    <dbReference type="NCBI Taxonomy" id="370345"/>
    <lineage>
        <taxon>Eukaryota</taxon>
        <taxon>Metazoa</taxon>
        <taxon>Spiralia</taxon>
        <taxon>Lophotrochozoa</taxon>
        <taxon>Mollusca</taxon>
        <taxon>Gastropoda</taxon>
        <taxon>Caenogastropoda</taxon>
        <taxon>Sorbeoconcha</taxon>
        <taxon>Cerithioidea</taxon>
        <taxon>Batillariidae</taxon>
        <taxon>Batillaria</taxon>
    </lineage>
</organism>
<evidence type="ECO:0008006" key="4">
    <source>
        <dbReference type="Google" id="ProtNLM"/>
    </source>
</evidence>
<evidence type="ECO:0000256" key="1">
    <source>
        <dbReference type="SAM" id="MobiDB-lite"/>
    </source>
</evidence>
<keyword evidence="3" id="KW-1185">Reference proteome</keyword>
<protein>
    <recommendedName>
        <fullName evidence="4">CARMIL C-terminal domain-containing protein</fullName>
    </recommendedName>
</protein>
<evidence type="ECO:0000313" key="2">
    <source>
        <dbReference type="EMBL" id="KAK7474438.1"/>
    </source>
</evidence>
<gene>
    <name evidence="2" type="ORF">BaRGS_00034321</name>
</gene>
<name>A0ABD0JI90_9CAEN</name>